<reference evidence="3 4" key="1">
    <citation type="submission" date="2024-07" db="EMBL/GenBank/DDBJ databases">
        <title>The genome sequence of type strain Sediminicola luteus GDMCC 1.2596T.</title>
        <authorList>
            <person name="Liu Y."/>
        </authorList>
    </citation>
    <scope>NUCLEOTIDE SEQUENCE [LARGE SCALE GENOMIC DNA]</scope>
    <source>
        <strain evidence="3 4">GDMCC 1.2596</strain>
    </source>
</reference>
<keyword evidence="3" id="KW-0808">Transferase</keyword>
<dbReference type="EMBL" id="JBEWYP010000004">
    <property type="protein sequence ID" value="MET7029530.1"/>
    <property type="molecule type" value="Genomic_DNA"/>
</dbReference>
<dbReference type="Pfam" id="PF00266">
    <property type="entry name" value="Aminotran_5"/>
    <property type="match status" value="1"/>
</dbReference>
<dbReference type="InterPro" id="IPR015422">
    <property type="entry name" value="PyrdxlP-dep_Trfase_small"/>
</dbReference>
<evidence type="ECO:0000256" key="1">
    <source>
        <dbReference type="ARBA" id="ARBA00022898"/>
    </source>
</evidence>
<dbReference type="InterPro" id="IPR000192">
    <property type="entry name" value="Aminotrans_V_dom"/>
</dbReference>
<dbReference type="Gene3D" id="3.90.1150.10">
    <property type="entry name" value="Aspartate Aminotransferase, domain 1"/>
    <property type="match status" value="1"/>
</dbReference>
<evidence type="ECO:0000313" key="4">
    <source>
        <dbReference type="Proteomes" id="UP001549773"/>
    </source>
</evidence>
<organism evidence="3 4">
    <name type="scientific">Sediminicola luteus</name>
    <dbReference type="NCBI Taxonomy" id="319238"/>
    <lineage>
        <taxon>Bacteria</taxon>
        <taxon>Pseudomonadati</taxon>
        <taxon>Bacteroidota</taxon>
        <taxon>Flavobacteriia</taxon>
        <taxon>Flavobacteriales</taxon>
        <taxon>Flavobacteriaceae</taxon>
        <taxon>Sediminicola</taxon>
    </lineage>
</organism>
<evidence type="ECO:0000259" key="2">
    <source>
        <dbReference type="Pfam" id="PF00266"/>
    </source>
</evidence>
<protein>
    <submittedName>
        <fullName evidence="3">Aminotransferase class V-fold PLP-dependent enzyme</fullName>
    </submittedName>
</protein>
<proteinExistence type="predicted"/>
<dbReference type="RefSeq" id="WP_354618344.1">
    <property type="nucleotide sequence ID" value="NZ_JBEWYP010000004.1"/>
</dbReference>
<keyword evidence="1" id="KW-0663">Pyridoxal phosphate</keyword>
<name>A0ABV2TW78_9FLAO</name>
<gene>
    <name evidence="3" type="ORF">ABXZ32_08985</name>
</gene>
<keyword evidence="4" id="KW-1185">Reference proteome</keyword>
<dbReference type="InterPro" id="IPR015421">
    <property type="entry name" value="PyrdxlP-dep_Trfase_major"/>
</dbReference>
<comment type="caution">
    <text evidence="3">The sequence shown here is derived from an EMBL/GenBank/DDBJ whole genome shotgun (WGS) entry which is preliminary data.</text>
</comment>
<feature type="domain" description="Aminotransferase class V" evidence="2">
    <location>
        <begin position="60"/>
        <end position="358"/>
    </location>
</feature>
<dbReference type="SUPFAM" id="SSF53383">
    <property type="entry name" value="PLP-dependent transferases"/>
    <property type="match status" value="1"/>
</dbReference>
<evidence type="ECO:0000313" key="3">
    <source>
        <dbReference type="EMBL" id="MET7029530.1"/>
    </source>
</evidence>
<dbReference type="PANTHER" id="PTHR43586:SF15">
    <property type="entry name" value="BLR3095 PROTEIN"/>
    <property type="match status" value="1"/>
</dbReference>
<keyword evidence="3" id="KW-0032">Aminotransferase</keyword>
<sequence>MLTSQKHLFSLEDNITYLNGAYMSPQLKSTEEIGIANLKKKSQPYSISPADFFTQRVILKKRFAALIEAPNYQNIAIIPSVSYGTATVANNIKLKAGDEIILVDEEFPSNVYTWRRLAKTYGAHIKIIQPPSGFKDRGRLWNEAILNAITNKTALVAMAHVHWADGTKFDLKSVREKTRTVGALLIIDGTQSIGALPFSVKDLQPDALICGGYKWLMGPYSLGVAYYSDVFNNGKPLEDNWMNKLHCEDFTQLTQYHDEFQPHAGRYSVGESSNFIMVPMLINALEQLIQWQPERIQEYCQFISGDALGKLREQNCFIEENDFRGQHLFGVYLPKEMEMQNIKQRLQEHNIFVSYRGKAIRVSPNVYNQKEDFDKFLSCFNAF</sequence>
<dbReference type="Proteomes" id="UP001549773">
    <property type="component" value="Unassembled WGS sequence"/>
</dbReference>
<dbReference type="Gene3D" id="3.40.640.10">
    <property type="entry name" value="Type I PLP-dependent aspartate aminotransferase-like (Major domain)"/>
    <property type="match status" value="1"/>
</dbReference>
<dbReference type="InterPro" id="IPR015424">
    <property type="entry name" value="PyrdxlP-dep_Trfase"/>
</dbReference>
<dbReference type="PANTHER" id="PTHR43586">
    <property type="entry name" value="CYSTEINE DESULFURASE"/>
    <property type="match status" value="1"/>
</dbReference>
<dbReference type="GO" id="GO:0008483">
    <property type="term" value="F:transaminase activity"/>
    <property type="evidence" value="ECO:0007669"/>
    <property type="project" value="UniProtKB-KW"/>
</dbReference>
<accession>A0ABV2TW78</accession>